<proteinExistence type="predicted"/>
<evidence type="ECO:0000313" key="3">
    <source>
        <dbReference type="Proteomes" id="UP001590950"/>
    </source>
</evidence>
<sequence>MTSQEAFLSGESTLFVLREEEDPPESVAGETKTHNVPKNEQQRGVVTFRDSEPGLTVSVEMVLCVHGWENPDKQQAVSLMVFDYKLHYTKGDYYIRSVETEFVFDEMTVSTALGGERANPEVLAYAPFEKELRWNETTADVKNERHGDAKVGGNYIATAEVSAGGAKEISHQQKYFDRGVASRKYNNKSRRWDRVSWFLQQNGIQGHGVPSTFSVAILLRRASDPMYTGTFDLRVEAGLWENLKSGIRRFFRKTEDDPVIFNPKRRPEGSRLMKVQKDIDEEKLGALAKDDELIKLVKVWGLDLESFGPLQPS</sequence>
<dbReference type="EMBL" id="JBEFKJ010000004">
    <property type="protein sequence ID" value="KAL2046275.1"/>
    <property type="molecule type" value="Genomic_DNA"/>
</dbReference>
<protein>
    <submittedName>
        <fullName evidence="2">Uncharacterized protein</fullName>
    </submittedName>
</protein>
<reference evidence="2 3" key="1">
    <citation type="submission" date="2024-09" db="EMBL/GenBank/DDBJ databases">
        <title>Rethinking Asexuality: The Enigmatic Case of Functional Sexual Genes in Lepraria (Stereocaulaceae).</title>
        <authorList>
            <person name="Doellman M."/>
            <person name="Sun Y."/>
            <person name="Barcenas-Pena A."/>
            <person name="Lumbsch H.T."/>
            <person name="Grewe F."/>
        </authorList>
    </citation>
    <scope>NUCLEOTIDE SEQUENCE [LARGE SCALE GENOMIC DNA]</scope>
    <source>
        <strain evidence="2 3">Mercado 3170</strain>
    </source>
</reference>
<evidence type="ECO:0000256" key="1">
    <source>
        <dbReference type="SAM" id="MobiDB-lite"/>
    </source>
</evidence>
<organism evidence="2 3">
    <name type="scientific">Stereocaulon virgatum</name>
    <dbReference type="NCBI Taxonomy" id="373712"/>
    <lineage>
        <taxon>Eukaryota</taxon>
        <taxon>Fungi</taxon>
        <taxon>Dikarya</taxon>
        <taxon>Ascomycota</taxon>
        <taxon>Pezizomycotina</taxon>
        <taxon>Lecanoromycetes</taxon>
        <taxon>OSLEUM clade</taxon>
        <taxon>Lecanoromycetidae</taxon>
        <taxon>Lecanorales</taxon>
        <taxon>Lecanorineae</taxon>
        <taxon>Stereocaulaceae</taxon>
        <taxon>Stereocaulon</taxon>
    </lineage>
</organism>
<evidence type="ECO:0000313" key="2">
    <source>
        <dbReference type="EMBL" id="KAL2046275.1"/>
    </source>
</evidence>
<gene>
    <name evidence="2" type="ORF">N7G274_001722</name>
</gene>
<dbReference type="Proteomes" id="UP001590950">
    <property type="component" value="Unassembled WGS sequence"/>
</dbReference>
<name>A0ABR4AM34_9LECA</name>
<keyword evidence="3" id="KW-1185">Reference proteome</keyword>
<feature type="region of interest" description="Disordered" evidence="1">
    <location>
        <begin position="18"/>
        <end position="41"/>
    </location>
</feature>
<accession>A0ABR4AM34</accession>
<comment type="caution">
    <text evidence="2">The sequence shown here is derived from an EMBL/GenBank/DDBJ whole genome shotgun (WGS) entry which is preliminary data.</text>
</comment>